<dbReference type="GO" id="GO:0000715">
    <property type="term" value="P:nucleotide-excision repair, DNA damage recognition"/>
    <property type="evidence" value="ECO:0007669"/>
    <property type="project" value="EnsemblFungi"/>
</dbReference>
<reference evidence="5 6" key="1">
    <citation type="submission" date="2009-08" db="EMBL/GenBank/DDBJ databases">
        <title>The Genome Sequence of Spizellomyces punctatus strain DAOM BR117.</title>
        <authorList>
            <consortium name="The Broad Institute Genome Sequencing Platform"/>
            <person name="Russ C."/>
            <person name="Cuomo C."/>
            <person name="Shea T."/>
            <person name="Young S.K."/>
            <person name="Zeng Q."/>
            <person name="Koehrsen M."/>
            <person name="Haas B."/>
            <person name="Borodovsky M."/>
            <person name="Guigo R."/>
            <person name="Alvarado L."/>
            <person name="Berlin A."/>
            <person name="Bochicchio J."/>
            <person name="Borenstein D."/>
            <person name="Chapman S."/>
            <person name="Chen Z."/>
            <person name="Engels R."/>
            <person name="Freedman E."/>
            <person name="Gellesch M."/>
            <person name="Goldberg J."/>
            <person name="Griggs A."/>
            <person name="Gujja S."/>
            <person name="Heiman D."/>
            <person name="Hepburn T."/>
            <person name="Howarth C."/>
            <person name="Jen D."/>
            <person name="Larson L."/>
            <person name="Lewis B."/>
            <person name="Mehta T."/>
            <person name="Park D."/>
            <person name="Pearson M."/>
            <person name="Roberts A."/>
            <person name="Saif S."/>
            <person name="Shenoy N."/>
            <person name="Sisk P."/>
            <person name="Stolte C."/>
            <person name="Sykes S."/>
            <person name="Thomson T."/>
            <person name="Walk T."/>
            <person name="White J."/>
            <person name="Yandava C."/>
            <person name="Burger G."/>
            <person name="Gray M.W."/>
            <person name="Holland P.W.H."/>
            <person name="King N."/>
            <person name="Lang F.B.F."/>
            <person name="Roger A.J."/>
            <person name="Ruiz-Trillo I."/>
            <person name="Lander E."/>
            <person name="Nusbaum C."/>
        </authorList>
    </citation>
    <scope>NUCLEOTIDE SEQUENCE [LARGE SCALE GENOMIC DNA]</scope>
    <source>
        <strain evidence="5 6">DAOM BR117</strain>
    </source>
</reference>
<dbReference type="FunCoup" id="A0A0L0HPC3">
    <property type="interactions" value="227"/>
</dbReference>
<evidence type="ECO:0000256" key="2">
    <source>
        <dbReference type="ARBA" id="ARBA00022833"/>
    </source>
</evidence>
<evidence type="ECO:0000313" key="6">
    <source>
        <dbReference type="Proteomes" id="UP000053201"/>
    </source>
</evidence>
<sequence length="285" mass="33448">MPEETTRSVDEIARIANNRAVAKARLEQRNITKAVEPNVTGSVPVNAEAKPTAVQRKRRAIDLNYCEYNFATMKDTKGGFILEEQGMPDSKKQKHEEKTVVYEPPIDLVMENNPRCEACQSIDVDPHFQKHFRIEVCRSCKDKHSEKYSLLTKTECREDYLLTESELRDSSRLPHWERPNPHKSTYSNMLLYLRFQVEKFAWEKWGSPEALDREFESREREKKERKEKKFKSKLSELRKKTRTSTWQRRADETHVHKFGEPQLLEGTGEYKQTCACGISNIYETL</sequence>
<keyword evidence="3" id="KW-0539">Nucleus</keyword>
<dbReference type="STRING" id="645134.A0A0L0HPC3"/>
<dbReference type="Gene3D" id="3.90.530.10">
    <property type="entry name" value="XPA C-terminal domain"/>
    <property type="match status" value="1"/>
</dbReference>
<dbReference type="InParanoid" id="A0A0L0HPC3"/>
<evidence type="ECO:0000259" key="4">
    <source>
        <dbReference type="Pfam" id="PF05181"/>
    </source>
</evidence>
<keyword evidence="2" id="KW-0862">Zinc</keyword>
<dbReference type="PANTHER" id="PTHR10142">
    <property type="entry name" value="DNA REPAIR PROTEIN COMPLEMENTING XP-A CELLS"/>
    <property type="match status" value="1"/>
</dbReference>
<evidence type="ECO:0000313" key="5">
    <source>
        <dbReference type="EMBL" id="KND02942.1"/>
    </source>
</evidence>
<dbReference type="GO" id="GO:0070914">
    <property type="term" value="P:UV-damage excision repair"/>
    <property type="evidence" value="ECO:0007669"/>
    <property type="project" value="EnsemblFungi"/>
</dbReference>
<dbReference type="InterPro" id="IPR000465">
    <property type="entry name" value="XPA/RAD14"/>
</dbReference>
<dbReference type="InterPro" id="IPR022656">
    <property type="entry name" value="XPA_C"/>
</dbReference>
<dbReference type="GO" id="GO:0000110">
    <property type="term" value="C:nucleotide-excision repair factor 1 complex"/>
    <property type="evidence" value="ECO:0007669"/>
    <property type="project" value="EnsemblFungi"/>
</dbReference>
<dbReference type="OMA" id="EFGEDTY"/>
<dbReference type="InterPro" id="IPR037129">
    <property type="entry name" value="XPA_sf"/>
</dbReference>
<dbReference type="eggNOG" id="KOG4017">
    <property type="taxonomic scope" value="Eukaryota"/>
</dbReference>
<dbReference type="RefSeq" id="XP_016610981.1">
    <property type="nucleotide sequence ID" value="XM_016750327.1"/>
</dbReference>
<dbReference type="VEuPathDB" id="FungiDB:SPPG_02021"/>
<dbReference type="GeneID" id="27685645"/>
<gene>
    <name evidence="5" type="ORF">SPPG_02021</name>
</gene>
<protein>
    <submittedName>
        <fullName evidence="5">DNA repair protein</fullName>
    </submittedName>
</protein>
<dbReference type="GO" id="GO:0003684">
    <property type="term" value="F:damaged DNA binding"/>
    <property type="evidence" value="ECO:0007669"/>
    <property type="project" value="EnsemblFungi"/>
</dbReference>
<dbReference type="SUPFAM" id="SSF46955">
    <property type="entry name" value="Putative DNA-binding domain"/>
    <property type="match status" value="1"/>
</dbReference>
<dbReference type="GO" id="GO:1901255">
    <property type="term" value="P:nucleotide-excision repair involved in interstrand cross-link repair"/>
    <property type="evidence" value="ECO:0007669"/>
    <property type="project" value="EnsemblFungi"/>
</dbReference>
<dbReference type="AlphaFoldDB" id="A0A0L0HPC3"/>
<dbReference type="GO" id="GO:0008270">
    <property type="term" value="F:zinc ion binding"/>
    <property type="evidence" value="ECO:0007669"/>
    <property type="project" value="EnsemblFungi"/>
</dbReference>
<proteinExistence type="predicted"/>
<dbReference type="OrthoDB" id="68328at2759"/>
<dbReference type="EMBL" id="KQ257452">
    <property type="protein sequence ID" value="KND02942.1"/>
    <property type="molecule type" value="Genomic_DNA"/>
</dbReference>
<dbReference type="NCBIfam" id="TIGR00598">
    <property type="entry name" value="rad14"/>
    <property type="match status" value="1"/>
</dbReference>
<dbReference type="CDD" id="cd21077">
    <property type="entry name" value="DBD_Rad14"/>
    <property type="match status" value="1"/>
</dbReference>
<feature type="domain" description="XPA C-terminal" evidence="4">
    <location>
        <begin position="147"/>
        <end position="197"/>
    </location>
</feature>
<accession>A0A0L0HPC3</accession>
<comment type="subcellular location">
    <subcellularLocation>
        <location evidence="1">Nucleus</location>
    </subcellularLocation>
</comment>
<dbReference type="GO" id="GO:0006284">
    <property type="term" value="P:base-excision repair"/>
    <property type="evidence" value="ECO:0007669"/>
    <property type="project" value="TreeGrafter"/>
</dbReference>
<dbReference type="InterPro" id="IPR009061">
    <property type="entry name" value="DNA-bd_dom_put_sf"/>
</dbReference>
<dbReference type="Pfam" id="PF05181">
    <property type="entry name" value="XPA_C"/>
    <property type="match status" value="1"/>
</dbReference>
<dbReference type="Proteomes" id="UP000053201">
    <property type="component" value="Unassembled WGS sequence"/>
</dbReference>
<name>A0A0L0HPC3_SPIPD</name>
<keyword evidence="6" id="KW-1185">Reference proteome</keyword>
<organism evidence="5 6">
    <name type="scientific">Spizellomyces punctatus (strain DAOM BR117)</name>
    <dbReference type="NCBI Taxonomy" id="645134"/>
    <lineage>
        <taxon>Eukaryota</taxon>
        <taxon>Fungi</taxon>
        <taxon>Fungi incertae sedis</taxon>
        <taxon>Chytridiomycota</taxon>
        <taxon>Chytridiomycota incertae sedis</taxon>
        <taxon>Chytridiomycetes</taxon>
        <taxon>Spizellomycetales</taxon>
        <taxon>Spizellomycetaceae</taxon>
        <taxon>Spizellomyces</taxon>
    </lineage>
</organism>
<dbReference type="PANTHER" id="PTHR10142:SF0">
    <property type="entry name" value="DNA REPAIR PROTEIN COMPLEMENTING XP-A CELLS"/>
    <property type="match status" value="1"/>
</dbReference>
<evidence type="ECO:0000256" key="3">
    <source>
        <dbReference type="ARBA" id="ARBA00023242"/>
    </source>
</evidence>
<evidence type="ECO:0000256" key="1">
    <source>
        <dbReference type="ARBA" id="ARBA00004123"/>
    </source>
</evidence>